<organism evidence="2">
    <name type="scientific">Timema cristinae</name>
    <name type="common">Walking stick</name>
    <dbReference type="NCBI Taxonomy" id="61476"/>
    <lineage>
        <taxon>Eukaryota</taxon>
        <taxon>Metazoa</taxon>
        <taxon>Ecdysozoa</taxon>
        <taxon>Arthropoda</taxon>
        <taxon>Hexapoda</taxon>
        <taxon>Insecta</taxon>
        <taxon>Pterygota</taxon>
        <taxon>Neoptera</taxon>
        <taxon>Polyneoptera</taxon>
        <taxon>Phasmatodea</taxon>
        <taxon>Timematodea</taxon>
        <taxon>Timematoidea</taxon>
        <taxon>Timematidae</taxon>
        <taxon>Timema</taxon>
    </lineage>
</organism>
<sequence length="520" mass="57838">MPPNDMTRVEEGSKCQTYPVSRTSPFCVLNSVIPTPFDPVSPVYEFCAPYKRPDMKIYCTLGLGVDVVCPALIGERKAAFTQLRAETLLYGGWVRAPKPLFYTSRLPKQGFGTSVAPSRVDNIDPKTLDKSIGGTGKPASPNPGAESHCERTRVQTLALECLHPPNIRVRQVTPNGTRIVEDWLESRVLKEWEKGGRRRVGKVYREPTGKFHVCLDIHKKVQKGPTKHSRHAATKVVLEGHGSEPNLVEFFFVSGDVASGCVRKHPVTILVEYFTRRHVGGIRSHSVTIPLICKVTSQRRMTMLVERFKYLKQGRSRGKGGKNIKMTTRTLYVLLTLVVTIWATTTISEPTSDKLNYPALTCPIISLKEIKKILDTVSCNKLCTSIGNASAPSVNARYNLSDPVSVEAMVTVTPYSAEILFGRIRPKVIGRQCGQSNAVFCRKECIFKNEIYKAFEEKEDELDGQNMEYVGTRIDRDLSNLGVSYDVIIACYVATLASLIMHNQGPRNPQLGATTPSQVY</sequence>
<gene>
    <name evidence="2" type="ORF">TCEB3V08_LOCUS6321</name>
</gene>
<dbReference type="AlphaFoldDB" id="A0A7R9CT96"/>
<accession>A0A7R9CT96</accession>
<feature type="region of interest" description="Disordered" evidence="1">
    <location>
        <begin position="122"/>
        <end position="147"/>
    </location>
</feature>
<protein>
    <submittedName>
        <fullName evidence="2">Uncharacterized protein</fullName>
    </submittedName>
</protein>
<evidence type="ECO:0000313" key="2">
    <source>
        <dbReference type="EMBL" id="CAD7402115.1"/>
    </source>
</evidence>
<name>A0A7R9CT96_TIMCR</name>
<evidence type="ECO:0000256" key="1">
    <source>
        <dbReference type="SAM" id="MobiDB-lite"/>
    </source>
</evidence>
<dbReference type="EMBL" id="OC318464">
    <property type="protein sequence ID" value="CAD7402115.1"/>
    <property type="molecule type" value="Genomic_DNA"/>
</dbReference>
<proteinExistence type="predicted"/>
<reference evidence="2" key="1">
    <citation type="submission" date="2020-11" db="EMBL/GenBank/DDBJ databases">
        <authorList>
            <person name="Tran Van P."/>
        </authorList>
    </citation>
    <scope>NUCLEOTIDE SEQUENCE</scope>
</reference>